<reference evidence="2" key="1">
    <citation type="submission" date="2014-06" db="EMBL/GenBank/DDBJ databases">
        <authorList>
            <person name="Le Roux Frederique"/>
        </authorList>
    </citation>
    <scope>NUCLEOTIDE SEQUENCE [LARGE SCALE GENOMIC DNA]</scope>
    <source>
        <strain evidence="2">J5-5</strain>
    </source>
</reference>
<protein>
    <submittedName>
        <fullName evidence="1">ABC-type metal ion transport system, periplasmic component/surface adhesin</fullName>
    </submittedName>
</protein>
<dbReference type="Proteomes" id="UP000049495">
    <property type="component" value="Unassembled WGS sequence"/>
</dbReference>
<dbReference type="RefSeq" id="WP_055318848.1">
    <property type="nucleotide sequence ID" value="NZ_CAWQCV010000131.1"/>
</dbReference>
<dbReference type="EMBL" id="CCJV01000051">
    <property type="protein sequence ID" value="CDT09761.1"/>
    <property type="molecule type" value="Genomic_DNA"/>
</dbReference>
<dbReference type="AlphaFoldDB" id="A0A822MPQ4"/>
<organism evidence="1 2">
    <name type="scientific">Vibrio crassostreae</name>
    <dbReference type="NCBI Taxonomy" id="246167"/>
    <lineage>
        <taxon>Bacteria</taxon>
        <taxon>Pseudomonadati</taxon>
        <taxon>Pseudomonadota</taxon>
        <taxon>Gammaproteobacteria</taxon>
        <taxon>Vibrionales</taxon>
        <taxon>Vibrionaceae</taxon>
        <taxon>Vibrio</taxon>
    </lineage>
</organism>
<comment type="caution">
    <text evidence="1">The sequence shown here is derived from an EMBL/GenBank/DDBJ whole genome shotgun (WGS) entry which is preliminary data.</text>
</comment>
<accession>A0A822MPQ4</accession>
<evidence type="ECO:0000313" key="2">
    <source>
        <dbReference type="Proteomes" id="UP000049495"/>
    </source>
</evidence>
<sequence length="314" mass="34508">MTCLMNRITSSIKLIASSVKTAAQVGVLGSVLIAGSVMSLNVNAEDILTSTPVTYALATELTKGTDITTEYLPPKRYGIDRLPNWFGTKGASKVFQSGEKATVVVTLSSIWQADPTFVYARQGNIRLVEVDAAQAITPRAQGVAALTLSNGDVSKYAWLNPTNLIRMAAIVADDFKLLWPAQAETIDSNLQRVMLDVRELINKQQAVLLDNDVDSVLLLSESLEDFASGTQLFVEERMFKAELEWTEQDKAKLKAMFSEDDALWLVTAKKPSNLLKSLVPNERILVVDSVDRWGRAGINAKAPFARWEVQPFKG</sequence>
<gene>
    <name evidence="1" type="ORF">VCR5J5_1440134</name>
</gene>
<proteinExistence type="predicted"/>
<dbReference type="SUPFAM" id="SSF53807">
    <property type="entry name" value="Helical backbone' metal receptor"/>
    <property type="match status" value="1"/>
</dbReference>
<name>A0A822MPQ4_9VIBR</name>
<evidence type="ECO:0000313" key="1">
    <source>
        <dbReference type="EMBL" id="CDT09761.1"/>
    </source>
</evidence>
<dbReference type="Gene3D" id="3.40.50.1980">
    <property type="entry name" value="Nitrogenase molybdenum iron protein domain"/>
    <property type="match status" value="1"/>
</dbReference>